<evidence type="ECO:0000259" key="9">
    <source>
        <dbReference type="PROSITE" id="PS50850"/>
    </source>
</evidence>
<reference evidence="10 11" key="1">
    <citation type="submission" date="2023-11" db="EMBL/GenBank/DDBJ databases">
        <title>Halocaridina rubra genome assembly.</title>
        <authorList>
            <person name="Smith C."/>
        </authorList>
    </citation>
    <scope>NUCLEOTIDE SEQUENCE [LARGE SCALE GENOMIC DNA]</scope>
    <source>
        <strain evidence="10">EP-1</strain>
        <tissue evidence="10">Whole</tissue>
    </source>
</reference>
<accession>A0AAN8WMS9</accession>
<evidence type="ECO:0000256" key="2">
    <source>
        <dbReference type="ARBA" id="ARBA00022448"/>
    </source>
</evidence>
<dbReference type="EMBL" id="JAXCGZ010019742">
    <property type="protein sequence ID" value="KAK7065848.1"/>
    <property type="molecule type" value="Genomic_DNA"/>
</dbReference>
<feature type="transmembrane region" description="Helical" evidence="8">
    <location>
        <begin position="5"/>
        <end position="24"/>
    </location>
</feature>
<keyword evidence="5 8" id="KW-0472">Membrane</keyword>
<evidence type="ECO:0000256" key="7">
    <source>
        <dbReference type="SAM" id="MobiDB-lite"/>
    </source>
</evidence>
<keyword evidence="4 8" id="KW-1133">Transmembrane helix</keyword>
<feature type="transmembrane region" description="Helical" evidence="8">
    <location>
        <begin position="300"/>
        <end position="322"/>
    </location>
</feature>
<dbReference type="GO" id="GO:0016020">
    <property type="term" value="C:membrane"/>
    <property type="evidence" value="ECO:0007669"/>
    <property type="project" value="UniProtKB-SubCell"/>
</dbReference>
<dbReference type="PANTHER" id="PTHR23505">
    <property type="entry name" value="SPINSTER"/>
    <property type="match status" value="1"/>
</dbReference>
<protein>
    <recommendedName>
        <fullName evidence="9">Major facilitator superfamily (MFS) profile domain-containing protein</fullName>
    </recommendedName>
</protein>
<organism evidence="10 11">
    <name type="scientific">Halocaridina rubra</name>
    <name type="common">Hawaiian red shrimp</name>
    <dbReference type="NCBI Taxonomy" id="373956"/>
    <lineage>
        <taxon>Eukaryota</taxon>
        <taxon>Metazoa</taxon>
        <taxon>Ecdysozoa</taxon>
        <taxon>Arthropoda</taxon>
        <taxon>Crustacea</taxon>
        <taxon>Multicrustacea</taxon>
        <taxon>Malacostraca</taxon>
        <taxon>Eumalacostraca</taxon>
        <taxon>Eucarida</taxon>
        <taxon>Decapoda</taxon>
        <taxon>Pleocyemata</taxon>
        <taxon>Caridea</taxon>
        <taxon>Atyoidea</taxon>
        <taxon>Atyidae</taxon>
        <taxon>Halocaridina</taxon>
    </lineage>
</organism>
<feature type="domain" description="Major facilitator superfamily (MFS) profile" evidence="9">
    <location>
        <begin position="1"/>
        <end position="323"/>
    </location>
</feature>
<feature type="compositionally biased region" description="Polar residues" evidence="7">
    <location>
        <begin position="75"/>
        <end position="86"/>
    </location>
</feature>
<evidence type="ECO:0000256" key="4">
    <source>
        <dbReference type="ARBA" id="ARBA00022989"/>
    </source>
</evidence>
<dbReference type="Proteomes" id="UP001381693">
    <property type="component" value="Unassembled WGS sequence"/>
</dbReference>
<comment type="caution">
    <text evidence="10">The sequence shown here is derived from an EMBL/GenBank/DDBJ whole genome shotgun (WGS) entry which is preliminary data.</text>
</comment>
<name>A0AAN8WMS9_HALRR</name>
<dbReference type="Gene3D" id="1.20.1250.20">
    <property type="entry name" value="MFS general substrate transporter like domains"/>
    <property type="match status" value="1"/>
</dbReference>
<keyword evidence="2" id="KW-0813">Transport</keyword>
<feature type="region of interest" description="Disordered" evidence="7">
    <location>
        <begin position="61"/>
        <end position="86"/>
    </location>
</feature>
<dbReference type="GO" id="GO:0022857">
    <property type="term" value="F:transmembrane transporter activity"/>
    <property type="evidence" value="ECO:0007669"/>
    <property type="project" value="InterPro"/>
</dbReference>
<feature type="transmembrane region" description="Helical" evidence="8">
    <location>
        <begin position="131"/>
        <end position="149"/>
    </location>
</feature>
<proteinExistence type="inferred from homology"/>
<feature type="transmembrane region" description="Helical" evidence="8">
    <location>
        <begin position="270"/>
        <end position="288"/>
    </location>
</feature>
<dbReference type="InterPro" id="IPR020846">
    <property type="entry name" value="MFS_dom"/>
</dbReference>
<evidence type="ECO:0000256" key="6">
    <source>
        <dbReference type="ARBA" id="ARBA00024338"/>
    </source>
</evidence>
<evidence type="ECO:0000313" key="11">
    <source>
        <dbReference type="Proteomes" id="UP001381693"/>
    </source>
</evidence>
<comment type="similarity">
    <text evidence="6">Belongs to the major facilitator superfamily. Spinster (TC 2.A.1.49) family.</text>
</comment>
<feature type="transmembrane region" description="Helical" evidence="8">
    <location>
        <begin position="36"/>
        <end position="55"/>
    </location>
</feature>
<evidence type="ECO:0000256" key="5">
    <source>
        <dbReference type="ARBA" id="ARBA00023136"/>
    </source>
</evidence>
<dbReference type="AlphaFoldDB" id="A0AAN8WMS9"/>
<evidence type="ECO:0000256" key="3">
    <source>
        <dbReference type="ARBA" id="ARBA00022692"/>
    </source>
</evidence>
<feature type="transmembrane region" description="Helical" evidence="8">
    <location>
        <begin position="208"/>
        <end position="230"/>
    </location>
</feature>
<dbReference type="PROSITE" id="PS50850">
    <property type="entry name" value="MFS"/>
    <property type="match status" value="1"/>
</dbReference>
<sequence>MALGIFNWGIYFGYGLSYVVGNFVTAADINGKGWRWSYIVGGLMGILATMMLLNVQEPTRKSQPAAKQKSLDNDIPSSASIEGSQTCHSELEIEEHPKTVMDKNPKIRNPKGKCSQYMDSIWKGDSGLKEVLKALCTPSMLVIALAAGVRHTAGFSWAYNTQLYFLTYYPEFNLGLWVSGCSILGGSLGVAVGGFVSDRLVKRLGLRARLYVLAGSQLLATPFATGVLYFAPPWAFLSLLGAYLFAEMWFGVLFAVIIELVPGTVQSSAIAVFLFVMNNVGGNLPVLVDPLSHILSYRGALIVMYPGGYLLSSLIFFLASFLL</sequence>
<keyword evidence="11" id="KW-1185">Reference proteome</keyword>
<gene>
    <name evidence="10" type="ORF">SK128_005206</name>
</gene>
<comment type="subcellular location">
    <subcellularLocation>
        <location evidence="1">Membrane</location>
        <topology evidence="1">Multi-pass membrane protein</topology>
    </subcellularLocation>
</comment>
<evidence type="ECO:0000256" key="8">
    <source>
        <dbReference type="SAM" id="Phobius"/>
    </source>
</evidence>
<dbReference type="Pfam" id="PF07690">
    <property type="entry name" value="MFS_1"/>
    <property type="match status" value="1"/>
</dbReference>
<dbReference type="SUPFAM" id="SSF103473">
    <property type="entry name" value="MFS general substrate transporter"/>
    <property type="match status" value="1"/>
</dbReference>
<feature type="transmembrane region" description="Helical" evidence="8">
    <location>
        <begin position="236"/>
        <end position="258"/>
    </location>
</feature>
<keyword evidence="3 8" id="KW-0812">Transmembrane</keyword>
<dbReference type="InterPro" id="IPR044770">
    <property type="entry name" value="MFS_spinster-like"/>
</dbReference>
<evidence type="ECO:0000256" key="1">
    <source>
        <dbReference type="ARBA" id="ARBA00004141"/>
    </source>
</evidence>
<evidence type="ECO:0000313" key="10">
    <source>
        <dbReference type="EMBL" id="KAK7065848.1"/>
    </source>
</evidence>
<feature type="transmembrane region" description="Helical" evidence="8">
    <location>
        <begin position="174"/>
        <end position="196"/>
    </location>
</feature>
<dbReference type="InterPro" id="IPR011701">
    <property type="entry name" value="MFS"/>
</dbReference>
<dbReference type="InterPro" id="IPR036259">
    <property type="entry name" value="MFS_trans_sf"/>
</dbReference>
<dbReference type="PANTHER" id="PTHR23505:SF96">
    <property type="entry name" value="LP14756P"/>
    <property type="match status" value="1"/>
</dbReference>